<dbReference type="Pfam" id="PF13231">
    <property type="entry name" value="PMT_2"/>
    <property type="match status" value="1"/>
</dbReference>
<dbReference type="AlphaFoldDB" id="A0A0P6YI29"/>
<feature type="transmembrane region" description="Helical" evidence="1">
    <location>
        <begin position="335"/>
        <end position="355"/>
    </location>
</feature>
<feature type="transmembrane region" description="Helical" evidence="1">
    <location>
        <begin position="441"/>
        <end position="463"/>
    </location>
</feature>
<feature type="transmembrane region" description="Helical" evidence="1">
    <location>
        <begin position="391"/>
        <end position="409"/>
    </location>
</feature>
<gene>
    <name evidence="4" type="ORF">SE16_01435</name>
</gene>
<dbReference type="InterPro" id="IPR038731">
    <property type="entry name" value="RgtA/B/C-like"/>
</dbReference>
<feature type="transmembrane region" description="Helical" evidence="1">
    <location>
        <begin position="76"/>
        <end position="93"/>
    </location>
</feature>
<sequence length="490" mass="53391">MMRTPSLARLVWWALALLCATASLLTFASPTAPWLDGALWAFLAMLAARAAFQRPRTASTLPPIWEALWDAAVQRPWRAVSMGAAFALTIWVLHRLPILPPGGTYRAYVVLWVLAIALYLLAVAPPRGWPRTDWSIWWEVNRRTALAGFTIVALAFIVRLVPLTPPTSLSLLTLPAPPTGNPFTITPEGIPTMSLLITSSATRLAGGALVGGRLVWVLIGTLTVANAFWIGTRLKGVQIGLLTAFFVALWPLHVQASHHAEPTTALLFGLTLSTLMLQRGLDRRSPLDWGWVGVACAATFYTAPGGWLAGVVVLAVLGYLLLAERRAMWVLHRDGLFIALGAFFLTIAPLLQFVWRTPQRAALLALPQTLHLTSTLNALASIGSRETLSPLVAALFLFGLFYATLRLFLREAEYRMAPMVLWFWCVLLLHANSPTPSTPTITLALGVPLLFFIALALWHLALLGQRAWRGLSIPTTLITGALLVALALVA</sequence>
<feature type="transmembrane region" description="Helical" evidence="1">
    <location>
        <begin position="214"/>
        <end position="230"/>
    </location>
</feature>
<dbReference type="Proteomes" id="UP000050502">
    <property type="component" value="Unassembled WGS sequence"/>
</dbReference>
<keyword evidence="1" id="KW-0812">Transmembrane</keyword>
<organism evidence="4 5">
    <name type="scientific">Ardenticatena maritima</name>
    <dbReference type="NCBI Taxonomy" id="872965"/>
    <lineage>
        <taxon>Bacteria</taxon>
        <taxon>Bacillati</taxon>
        <taxon>Chloroflexota</taxon>
        <taxon>Ardenticatenia</taxon>
        <taxon>Ardenticatenales</taxon>
        <taxon>Ardenticatenaceae</taxon>
        <taxon>Ardenticatena</taxon>
    </lineage>
</organism>
<feature type="chain" id="PRO_5006133625" description="Glycosyltransferase RgtA/B/C/D-like domain-containing protein" evidence="2">
    <location>
        <begin position="29"/>
        <end position="490"/>
    </location>
</feature>
<dbReference type="EMBL" id="LGKN01000003">
    <property type="protein sequence ID" value="KPL89195.1"/>
    <property type="molecule type" value="Genomic_DNA"/>
</dbReference>
<feature type="transmembrane region" description="Helical" evidence="1">
    <location>
        <begin position="105"/>
        <end position="124"/>
    </location>
</feature>
<comment type="caution">
    <text evidence="4">The sequence shown here is derived from an EMBL/GenBank/DDBJ whole genome shotgun (WGS) entry which is preliminary data.</text>
</comment>
<feature type="transmembrane region" description="Helical" evidence="1">
    <location>
        <begin position="145"/>
        <end position="163"/>
    </location>
</feature>
<name>A0A0P6YI29_9CHLR</name>
<keyword evidence="1" id="KW-1133">Transmembrane helix</keyword>
<feature type="transmembrane region" description="Helical" evidence="1">
    <location>
        <begin position="416"/>
        <end position="435"/>
    </location>
</feature>
<evidence type="ECO:0000313" key="5">
    <source>
        <dbReference type="Proteomes" id="UP000050502"/>
    </source>
</evidence>
<feature type="transmembrane region" description="Helical" evidence="1">
    <location>
        <begin position="470"/>
        <end position="489"/>
    </location>
</feature>
<evidence type="ECO:0000256" key="2">
    <source>
        <dbReference type="SAM" id="SignalP"/>
    </source>
</evidence>
<feature type="signal peptide" evidence="2">
    <location>
        <begin position="1"/>
        <end position="28"/>
    </location>
</feature>
<keyword evidence="2" id="KW-0732">Signal</keyword>
<feature type="transmembrane region" description="Helical" evidence="1">
    <location>
        <begin position="38"/>
        <end position="55"/>
    </location>
</feature>
<keyword evidence="1" id="KW-0472">Membrane</keyword>
<proteinExistence type="predicted"/>
<feature type="transmembrane region" description="Helical" evidence="1">
    <location>
        <begin position="236"/>
        <end position="252"/>
    </location>
</feature>
<protein>
    <recommendedName>
        <fullName evidence="3">Glycosyltransferase RgtA/B/C/D-like domain-containing protein</fullName>
    </recommendedName>
</protein>
<evidence type="ECO:0000256" key="1">
    <source>
        <dbReference type="SAM" id="Phobius"/>
    </source>
</evidence>
<feature type="transmembrane region" description="Helical" evidence="1">
    <location>
        <begin position="301"/>
        <end position="323"/>
    </location>
</feature>
<evidence type="ECO:0000259" key="3">
    <source>
        <dbReference type="Pfam" id="PF13231"/>
    </source>
</evidence>
<reference evidence="4 5" key="1">
    <citation type="submission" date="2015-07" db="EMBL/GenBank/DDBJ databases">
        <title>Whole genome sequence of Ardenticatena maritima DSM 23922.</title>
        <authorList>
            <person name="Hemp J."/>
            <person name="Ward L.M."/>
            <person name="Pace L.A."/>
            <person name="Fischer W.W."/>
        </authorList>
    </citation>
    <scope>NUCLEOTIDE SEQUENCE [LARGE SCALE GENOMIC DNA]</scope>
    <source>
        <strain evidence="4 5">110S</strain>
    </source>
</reference>
<accession>A0A0P6YI29</accession>
<evidence type="ECO:0000313" key="4">
    <source>
        <dbReference type="EMBL" id="KPL89195.1"/>
    </source>
</evidence>
<feature type="domain" description="Glycosyltransferase RgtA/B/C/D-like" evidence="3">
    <location>
        <begin position="191"/>
        <end position="350"/>
    </location>
</feature>